<sequence>MILILVQILTVCHYLENINQLNTKNLKITMGISIFVLIAVIPLTVILSKGNTISAYRNQILLFLSAIIFVVINTWLLLNKKSYIWFLTVLCIEYSISGFTLYYSRMRSEGITYDFIKSATHVLQDKDHELNYFLENIEPVNSLQYYRTYIPLESIYWDFSHNMSLMVQLQGTMTYDSTYAPSFNKMKEIAPEVKDYDSEWIFNIKNPDILQFLSVKYAIVTNPSELPEGLSWRLLTDNYRSGLLVYRNDDYRSLGTTYNQIITYEEIESTKLITHLSDIVACESSDLMEIQNMMNSNHSVELENIAHQGNYLTGTCNTDESSFLVLSLPYDKGWKVFVNGQNVKTYSVNGGFVGFGVEVGNNQIEMYFTPVGFKQGAIISLIGIMGYVALIVYEKLKIRNSRRYKNEQSI</sequence>
<dbReference type="HOGENOM" id="CLU_670442_0_0_9"/>
<keyword evidence="1" id="KW-0472">Membrane</keyword>
<dbReference type="eggNOG" id="COG4485">
    <property type="taxonomic scope" value="Bacteria"/>
</dbReference>
<reference evidence="2 3" key="2">
    <citation type="submission" date="2009-02" db="EMBL/GenBank/DDBJ databases">
        <title>Draft genome sequence of Holdemania filiformis DSM 12042.</title>
        <authorList>
            <person name="Sudarsanam P."/>
            <person name="Ley R."/>
            <person name="Guruge J."/>
            <person name="Turnbaugh P.J."/>
            <person name="Mahowald M."/>
            <person name="Liep D."/>
            <person name="Gordon J."/>
        </authorList>
    </citation>
    <scope>NUCLEOTIDE SEQUENCE [LARGE SCALE GENOMIC DNA]</scope>
    <source>
        <strain evidence="2 3">DSM 12042</strain>
    </source>
</reference>
<feature type="transmembrane region" description="Helical" evidence="1">
    <location>
        <begin position="376"/>
        <end position="393"/>
    </location>
</feature>
<proteinExistence type="predicted"/>
<organism evidence="2 3">
    <name type="scientific">Holdemania filiformis DSM 12042</name>
    <dbReference type="NCBI Taxonomy" id="545696"/>
    <lineage>
        <taxon>Bacteria</taxon>
        <taxon>Bacillati</taxon>
        <taxon>Bacillota</taxon>
        <taxon>Erysipelotrichia</taxon>
        <taxon>Erysipelotrichales</taxon>
        <taxon>Erysipelotrichaceae</taxon>
        <taxon>Holdemania</taxon>
    </lineage>
</organism>
<evidence type="ECO:0000256" key="1">
    <source>
        <dbReference type="SAM" id="Phobius"/>
    </source>
</evidence>
<dbReference type="STRING" id="545696.HOLDEFILI_02781"/>
<evidence type="ECO:0000313" key="2">
    <source>
        <dbReference type="EMBL" id="EEF67072.1"/>
    </source>
</evidence>
<dbReference type="Pfam" id="PF09586">
    <property type="entry name" value="YfhO"/>
    <property type="match status" value="2"/>
</dbReference>
<feature type="transmembrane region" description="Helical" evidence="1">
    <location>
        <begin position="28"/>
        <end position="48"/>
    </location>
</feature>
<evidence type="ECO:0000313" key="3">
    <source>
        <dbReference type="Proteomes" id="UP000005950"/>
    </source>
</evidence>
<keyword evidence="1" id="KW-1133">Transmembrane helix</keyword>
<protein>
    <recommendedName>
        <fullName evidence="4">Bacterial membrane protein YfhO</fullName>
    </recommendedName>
</protein>
<dbReference type="InterPro" id="IPR018580">
    <property type="entry name" value="Uncharacterised_YfhO"/>
</dbReference>
<keyword evidence="1" id="KW-0812">Transmembrane</keyword>
<gene>
    <name evidence="2" type="ORF">HOLDEFILI_02781</name>
</gene>
<accession>B9YAC4</accession>
<dbReference type="PANTHER" id="PTHR38454">
    <property type="entry name" value="INTEGRAL MEMBRANE PROTEIN-RELATED"/>
    <property type="match status" value="1"/>
</dbReference>
<dbReference type="AlphaFoldDB" id="B9YAC4"/>
<dbReference type="PANTHER" id="PTHR38454:SF1">
    <property type="entry name" value="INTEGRAL MEMBRANE PROTEIN"/>
    <property type="match status" value="1"/>
</dbReference>
<comment type="caution">
    <text evidence="2">The sequence shown here is derived from an EMBL/GenBank/DDBJ whole genome shotgun (WGS) entry which is preliminary data.</text>
</comment>
<feature type="transmembrane region" description="Helical" evidence="1">
    <location>
        <begin position="60"/>
        <end position="78"/>
    </location>
</feature>
<name>B9YAC4_9FIRM</name>
<dbReference type="Proteomes" id="UP000005950">
    <property type="component" value="Unassembled WGS sequence"/>
</dbReference>
<reference evidence="2 3" key="1">
    <citation type="submission" date="2008-12" db="EMBL/GenBank/DDBJ databases">
        <authorList>
            <person name="Fulton L."/>
            <person name="Clifton S."/>
            <person name="Fulton B."/>
            <person name="Xu J."/>
            <person name="Minx P."/>
            <person name="Pepin K.H."/>
            <person name="Johnson M."/>
            <person name="Bhonagiri V."/>
            <person name="Nash W.E."/>
            <person name="Mardis E.R."/>
            <person name="Wilson R.K."/>
        </authorList>
    </citation>
    <scope>NUCLEOTIDE SEQUENCE [LARGE SCALE GENOMIC DNA]</scope>
    <source>
        <strain evidence="2 3">DSM 12042</strain>
    </source>
</reference>
<dbReference type="EMBL" id="ACCF01000176">
    <property type="protein sequence ID" value="EEF67072.1"/>
    <property type="molecule type" value="Genomic_DNA"/>
</dbReference>
<feature type="transmembrane region" description="Helical" evidence="1">
    <location>
        <begin position="84"/>
        <end position="103"/>
    </location>
</feature>
<evidence type="ECO:0008006" key="4">
    <source>
        <dbReference type="Google" id="ProtNLM"/>
    </source>
</evidence>